<accession>A0ABV8RZ49</accession>
<dbReference type="Proteomes" id="UP001595756">
    <property type="component" value="Unassembled WGS sequence"/>
</dbReference>
<dbReference type="EMBL" id="JBHSDY010000005">
    <property type="protein sequence ID" value="MFC4298147.1"/>
    <property type="molecule type" value="Genomic_DNA"/>
</dbReference>
<name>A0ABV8RZ49_9BURK</name>
<sequence length="99" mass="10624">MTDAPSVENILALADDFAATLSAHNPPTPVMPDTLTRATADRQTSDRLMAAQLQDLDRLFLAFANRAATASTVQECDLYGRLALRCQYQAAVTLKALAG</sequence>
<evidence type="ECO:0000313" key="1">
    <source>
        <dbReference type="EMBL" id="MFC4298147.1"/>
    </source>
</evidence>
<organism evidence="1 2">
    <name type="scientific">Castellaniella hirudinis</name>
    <dbReference type="NCBI Taxonomy" id="1144617"/>
    <lineage>
        <taxon>Bacteria</taxon>
        <taxon>Pseudomonadati</taxon>
        <taxon>Pseudomonadota</taxon>
        <taxon>Betaproteobacteria</taxon>
        <taxon>Burkholderiales</taxon>
        <taxon>Alcaligenaceae</taxon>
        <taxon>Castellaniella</taxon>
    </lineage>
</organism>
<proteinExistence type="predicted"/>
<gene>
    <name evidence="1" type="ORF">ACFO0J_08870</name>
</gene>
<protein>
    <submittedName>
        <fullName evidence="1">Uncharacterized protein</fullName>
    </submittedName>
</protein>
<comment type="caution">
    <text evidence="1">The sequence shown here is derived from an EMBL/GenBank/DDBJ whole genome shotgun (WGS) entry which is preliminary data.</text>
</comment>
<reference evidence="2" key="1">
    <citation type="journal article" date="2019" name="Int. J. Syst. Evol. Microbiol.">
        <title>The Global Catalogue of Microorganisms (GCM) 10K type strain sequencing project: providing services to taxonomists for standard genome sequencing and annotation.</title>
        <authorList>
            <consortium name="The Broad Institute Genomics Platform"/>
            <consortium name="The Broad Institute Genome Sequencing Center for Infectious Disease"/>
            <person name="Wu L."/>
            <person name="Ma J."/>
        </authorList>
    </citation>
    <scope>NUCLEOTIDE SEQUENCE [LARGE SCALE GENOMIC DNA]</scope>
    <source>
        <strain evidence="2">CGMCC 1.19029</strain>
    </source>
</reference>
<evidence type="ECO:0000313" key="2">
    <source>
        <dbReference type="Proteomes" id="UP001595756"/>
    </source>
</evidence>
<keyword evidence="2" id="KW-1185">Reference proteome</keyword>
<dbReference type="RefSeq" id="WP_376812706.1">
    <property type="nucleotide sequence ID" value="NZ_JBHSDY010000005.1"/>
</dbReference>